<dbReference type="Proteomes" id="UP000735302">
    <property type="component" value="Unassembled WGS sequence"/>
</dbReference>
<accession>A0AAV4BI74</accession>
<dbReference type="EMBL" id="BLXT01005500">
    <property type="protein sequence ID" value="GFO23051.1"/>
    <property type="molecule type" value="Genomic_DNA"/>
</dbReference>
<protein>
    <submittedName>
        <fullName evidence="2">Uncharacterized protein</fullName>
    </submittedName>
</protein>
<evidence type="ECO:0000313" key="2">
    <source>
        <dbReference type="EMBL" id="GFO23051.1"/>
    </source>
</evidence>
<reference evidence="2 3" key="1">
    <citation type="journal article" date="2021" name="Elife">
        <title>Chloroplast acquisition without the gene transfer in kleptoplastic sea slugs, Plakobranchus ocellatus.</title>
        <authorList>
            <person name="Maeda T."/>
            <person name="Takahashi S."/>
            <person name="Yoshida T."/>
            <person name="Shimamura S."/>
            <person name="Takaki Y."/>
            <person name="Nagai Y."/>
            <person name="Toyoda A."/>
            <person name="Suzuki Y."/>
            <person name="Arimoto A."/>
            <person name="Ishii H."/>
            <person name="Satoh N."/>
            <person name="Nishiyama T."/>
            <person name="Hasebe M."/>
            <person name="Maruyama T."/>
            <person name="Minagawa J."/>
            <person name="Obokata J."/>
            <person name="Shigenobu S."/>
        </authorList>
    </citation>
    <scope>NUCLEOTIDE SEQUENCE [LARGE SCALE GENOMIC DNA]</scope>
</reference>
<feature type="compositionally biased region" description="Basic residues" evidence="1">
    <location>
        <begin position="63"/>
        <end position="72"/>
    </location>
</feature>
<evidence type="ECO:0000313" key="3">
    <source>
        <dbReference type="Proteomes" id="UP000735302"/>
    </source>
</evidence>
<feature type="compositionally biased region" description="Polar residues" evidence="1">
    <location>
        <begin position="1"/>
        <end position="19"/>
    </location>
</feature>
<comment type="caution">
    <text evidence="2">The sequence shown here is derived from an EMBL/GenBank/DDBJ whole genome shotgun (WGS) entry which is preliminary data.</text>
</comment>
<feature type="compositionally biased region" description="Basic and acidic residues" evidence="1">
    <location>
        <begin position="38"/>
        <end position="50"/>
    </location>
</feature>
<proteinExistence type="predicted"/>
<organism evidence="2 3">
    <name type="scientific">Plakobranchus ocellatus</name>
    <dbReference type="NCBI Taxonomy" id="259542"/>
    <lineage>
        <taxon>Eukaryota</taxon>
        <taxon>Metazoa</taxon>
        <taxon>Spiralia</taxon>
        <taxon>Lophotrochozoa</taxon>
        <taxon>Mollusca</taxon>
        <taxon>Gastropoda</taxon>
        <taxon>Heterobranchia</taxon>
        <taxon>Euthyneura</taxon>
        <taxon>Panpulmonata</taxon>
        <taxon>Sacoglossa</taxon>
        <taxon>Placobranchoidea</taxon>
        <taxon>Plakobranchidae</taxon>
        <taxon>Plakobranchus</taxon>
    </lineage>
</organism>
<gene>
    <name evidence="2" type="ORF">PoB_004955600</name>
</gene>
<keyword evidence="3" id="KW-1185">Reference proteome</keyword>
<name>A0AAV4BI74_9GAST</name>
<feature type="region of interest" description="Disordered" evidence="1">
    <location>
        <begin position="1"/>
        <end position="72"/>
    </location>
</feature>
<sequence>MLSTGGASVTAMITASPQQGDIRLSGPTSGQGAGGKARTRDRMVPADLRADSLATIPPTPRKIQGKKRNSWK</sequence>
<dbReference type="AlphaFoldDB" id="A0AAV4BI74"/>
<evidence type="ECO:0000256" key="1">
    <source>
        <dbReference type="SAM" id="MobiDB-lite"/>
    </source>
</evidence>